<proteinExistence type="predicted"/>
<comment type="caution">
    <text evidence="1">The sequence shown here is derived from an EMBL/GenBank/DDBJ whole genome shotgun (WGS) entry which is preliminary data.</text>
</comment>
<evidence type="ECO:0000313" key="1">
    <source>
        <dbReference type="EMBL" id="KAF5328282.1"/>
    </source>
</evidence>
<dbReference type="OrthoDB" id="3064716at2759"/>
<protein>
    <submittedName>
        <fullName evidence="1">Uncharacterized protein</fullName>
    </submittedName>
</protein>
<organism evidence="1 2">
    <name type="scientific">Ephemerocybe angulata</name>
    <dbReference type="NCBI Taxonomy" id="980116"/>
    <lineage>
        <taxon>Eukaryota</taxon>
        <taxon>Fungi</taxon>
        <taxon>Dikarya</taxon>
        <taxon>Basidiomycota</taxon>
        <taxon>Agaricomycotina</taxon>
        <taxon>Agaricomycetes</taxon>
        <taxon>Agaricomycetidae</taxon>
        <taxon>Agaricales</taxon>
        <taxon>Agaricineae</taxon>
        <taxon>Psathyrellaceae</taxon>
        <taxon>Ephemerocybe</taxon>
    </lineage>
</organism>
<dbReference type="AlphaFoldDB" id="A0A8H5BTV6"/>
<dbReference type="EMBL" id="JAACJK010000138">
    <property type="protein sequence ID" value="KAF5328282.1"/>
    <property type="molecule type" value="Genomic_DNA"/>
</dbReference>
<reference evidence="1 2" key="1">
    <citation type="journal article" date="2020" name="ISME J.">
        <title>Uncovering the hidden diversity of litter-decomposition mechanisms in mushroom-forming fungi.</title>
        <authorList>
            <person name="Floudas D."/>
            <person name="Bentzer J."/>
            <person name="Ahren D."/>
            <person name="Johansson T."/>
            <person name="Persson P."/>
            <person name="Tunlid A."/>
        </authorList>
    </citation>
    <scope>NUCLEOTIDE SEQUENCE [LARGE SCALE GENOMIC DNA]</scope>
    <source>
        <strain evidence="1 2">CBS 175.51</strain>
    </source>
</reference>
<sequence length="320" mass="35872">MAGLVVLFVLHPHPNPYLRIMSPTARDLPSDIVAEVARFLPIDRLVQASFFPNAAPNVAQYELRQRIKDAIEPYIERTAFDDFIEYLRASEGAIVGSVVREVLLLNGPTQPRRKATNLNITTSFGMEGVMRSFLRSQGYRSRALPPSERRSSSVDVIERFDRRTPCETRTILLSVSATRALSVVLCTPYSAQMCAITHNSVVCMLPRATLANESLVVEGAPASSNAEDLTFSVIPNNSHWTSPCGLQCPATWRKTPDDDGAAIYSWSMDDGQFTSWGSVEDDGRSFLRSEPLIWRVHSRCHNDHCPNKVLFEDRSRYLRP</sequence>
<dbReference type="Proteomes" id="UP000541558">
    <property type="component" value="Unassembled WGS sequence"/>
</dbReference>
<name>A0A8H5BTV6_9AGAR</name>
<evidence type="ECO:0000313" key="2">
    <source>
        <dbReference type="Proteomes" id="UP000541558"/>
    </source>
</evidence>
<gene>
    <name evidence="1" type="ORF">D9611_014756</name>
</gene>
<keyword evidence="2" id="KW-1185">Reference proteome</keyword>
<accession>A0A8H5BTV6</accession>